<dbReference type="PANTHER" id="PTHR44329:SF288">
    <property type="entry name" value="MITOGEN-ACTIVATED PROTEIN KINASE KINASE KINASE 20"/>
    <property type="match status" value="1"/>
</dbReference>
<proteinExistence type="predicted"/>
<dbReference type="InterPro" id="IPR011009">
    <property type="entry name" value="Kinase-like_dom_sf"/>
</dbReference>
<dbReference type="AlphaFoldDB" id="A0A0C9XS16"/>
<evidence type="ECO:0000256" key="2">
    <source>
        <dbReference type="ARBA" id="ARBA00022741"/>
    </source>
</evidence>
<dbReference type="GO" id="GO:0005524">
    <property type="term" value="F:ATP binding"/>
    <property type="evidence" value="ECO:0007669"/>
    <property type="project" value="UniProtKB-KW"/>
</dbReference>
<dbReference type="PROSITE" id="PS50011">
    <property type="entry name" value="PROTEIN_KINASE_DOM"/>
    <property type="match status" value="1"/>
</dbReference>
<dbReference type="SUPFAM" id="SSF56112">
    <property type="entry name" value="Protein kinase-like (PK-like)"/>
    <property type="match status" value="1"/>
</dbReference>
<evidence type="ECO:0000259" key="5">
    <source>
        <dbReference type="PROSITE" id="PS50011"/>
    </source>
</evidence>
<evidence type="ECO:0000256" key="3">
    <source>
        <dbReference type="ARBA" id="ARBA00022777"/>
    </source>
</evidence>
<protein>
    <recommendedName>
        <fullName evidence="5">Protein kinase domain-containing protein</fullName>
    </recommendedName>
</protein>
<reference evidence="6 7" key="1">
    <citation type="submission" date="2014-04" db="EMBL/GenBank/DDBJ databases">
        <authorList>
            <consortium name="DOE Joint Genome Institute"/>
            <person name="Kuo A."/>
            <person name="Kohler A."/>
            <person name="Nagy L.G."/>
            <person name="Floudas D."/>
            <person name="Copeland A."/>
            <person name="Barry K.W."/>
            <person name="Cichocki N."/>
            <person name="Veneault-Fourrey C."/>
            <person name="LaButti K."/>
            <person name="Lindquist E.A."/>
            <person name="Lipzen A."/>
            <person name="Lundell T."/>
            <person name="Morin E."/>
            <person name="Murat C."/>
            <person name="Sun H."/>
            <person name="Tunlid A."/>
            <person name="Henrissat B."/>
            <person name="Grigoriev I.V."/>
            <person name="Hibbett D.S."/>
            <person name="Martin F."/>
            <person name="Nordberg H.P."/>
            <person name="Cantor M.N."/>
            <person name="Hua S.X."/>
        </authorList>
    </citation>
    <scope>NUCLEOTIDE SEQUENCE [LARGE SCALE GENOMIC DNA]</scope>
    <source>
        <strain evidence="6 7">LaAM-08-1</strain>
    </source>
</reference>
<dbReference type="STRING" id="1095629.A0A0C9XS16"/>
<dbReference type="SMART" id="SM00220">
    <property type="entry name" value="S_TKc"/>
    <property type="match status" value="1"/>
</dbReference>
<dbReference type="InterPro" id="IPR051681">
    <property type="entry name" value="Ser/Thr_Kinases-Pseudokinases"/>
</dbReference>
<dbReference type="Pfam" id="PF00069">
    <property type="entry name" value="Pkinase"/>
    <property type="match status" value="1"/>
</dbReference>
<dbReference type="InterPro" id="IPR000719">
    <property type="entry name" value="Prot_kinase_dom"/>
</dbReference>
<dbReference type="Proteomes" id="UP000054477">
    <property type="component" value="Unassembled WGS sequence"/>
</dbReference>
<gene>
    <name evidence="6" type="ORF">K443DRAFT_8986</name>
</gene>
<evidence type="ECO:0000313" key="6">
    <source>
        <dbReference type="EMBL" id="KIJ98732.1"/>
    </source>
</evidence>
<dbReference type="GO" id="GO:0004674">
    <property type="term" value="F:protein serine/threonine kinase activity"/>
    <property type="evidence" value="ECO:0007669"/>
    <property type="project" value="TreeGrafter"/>
</dbReference>
<keyword evidence="3" id="KW-0418">Kinase</keyword>
<evidence type="ECO:0000256" key="4">
    <source>
        <dbReference type="ARBA" id="ARBA00022840"/>
    </source>
</evidence>
<dbReference type="OrthoDB" id="3030888at2759"/>
<evidence type="ECO:0000313" key="7">
    <source>
        <dbReference type="Proteomes" id="UP000054477"/>
    </source>
</evidence>
<evidence type="ECO:0000256" key="1">
    <source>
        <dbReference type="ARBA" id="ARBA00022679"/>
    </source>
</evidence>
<reference evidence="7" key="2">
    <citation type="submission" date="2015-01" db="EMBL/GenBank/DDBJ databases">
        <title>Evolutionary Origins and Diversification of the Mycorrhizal Mutualists.</title>
        <authorList>
            <consortium name="DOE Joint Genome Institute"/>
            <consortium name="Mycorrhizal Genomics Consortium"/>
            <person name="Kohler A."/>
            <person name="Kuo A."/>
            <person name="Nagy L.G."/>
            <person name="Floudas D."/>
            <person name="Copeland A."/>
            <person name="Barry K.W."/>
            <person name="Cichocki N."/>
            <person name="Veneault-Fourrey C."/>
            <person name="LaButti K."/>
            <person name="Lindquist E.A."/>
            <person name="Lipzen A."/>
            <person name="Lundell T."/>
            <person name="Morin E."/>
            <person name="Murat C."/>
            <person name="Riley R."/>
            <person name="Ohm R."/>
            <person name="Sun H."/>
            <person name="Tunlid A."/>
            <person name="Henrissat B."/>
            <person name="Grigoriev I.V."/>
            <person name="Hibbett D.S."/>
            <person name="Martin F."/>
        </authorList>
    </citation>
    <scope>NUCLEOTIDE SEQUENCE [LARGE SCALE GENOMIC DNA]</scope>
    <source>
        <strain evidence="7">LaAM-08-1</strain>
    </source>
</reference>
<keyword evidence="1" id="KW-0808">Transferase</keyword>
<dbReference type="EMBL" id="KN838663">
    <property type="protein sequence ID" value="KIJ98732.1"/>
    <property type="molecule type" value="Genomic_DNA"/>
</dbReference>
<name>A0A0C9XS16_9AGAR</name>
<dbReference type="HOGENOM" id="CLU_068920_0_0_1"/>
<feature type="domain" description="Protein kinase" evidence="5">
    <location>
        <begin position="1"/>
        <end position="226"/>
    </location>
</feature>
<keyword evidence="4" id="KW-0067">ATP-binding</keyword>
<keyword evidence="2" id="KW-0547">Nucleotide-binding</keyword>
<accession>A0A0C9XS16</accession>
<keyword evidence="7" id="KW-1185">Reference proteome</keyword>
<organism evidence="6 7">
    <name type="scientific">Laccaria amethystina LaAM-08-1</name>
    <dbReference type="NCBI Taxonomy" id="1095629"/>
    <lineage>
        <taxon>Eukaryota</taxon>
        <taxon>Fungi</taxon>
        <taxon>Dikarya</taxon>
        <taxon>Basidiomycota</taxon>
        <taxon>Agaricomycotina</taxon>
        <taxon>Agaricomycetes</taxon>
        <taxon>Agaricomycetidae</taxon>
        <taxon>Agaricales</taxon>
        <taxon>Agaricineae</taxon>
        <taxon>Hydnangiaceae</taxon>
        <taxon>Laccaria</taxon>
    </lineage>
</organism>
<sequence>MSTMAMYSGEVFRKDAEVQEEIIYKILGLHPCIINYLGTDDNGQIMLPLLRNGNLFFYLTSHPDIPLPTRLTWAIEIAQGLVHLHARDVIWADPHLGNVLLTDDYHAVTCDFGLSVHNVPYYYQFARGPPLIYLCPLGYYGASPRRVDIFGLGVILFVLLSEKFPFHEDLRPSVHQQFGVLQKHQRICLNGGSYDTLAPSLHPYFDVSTSYIPQQMLCRQNCKSHF</sequence>
<dbReference type="PANTHER" id="PTHR44329">
    <property type="entry name" value="SERINE/THREONINE-PROTEIN KINASE TNNI3K-RELATED"/>
    <property type="match status" value="1"/>
</dbReference>
<dbReference type="Gene3D" id="1.10.510.10">
    <property type="entry name" value="Transferase(Phosphotransferase) domain 1"/>
    <property type="match status" value="1"/>
</dbReference>